<dbReference type="AlphaFoldDB" id="A0A081RKW3"/>
<comment type="caution">
    <text evidence="1">The sequence shown here is derived from an EMBL/GenBank/DDBJ whole genome shotgun (WGS) entry which is preliminary data.</text>
</comment>
<gene>
    <name evidence="1" type="ORF">AAA799N04_01776</name>
</gene>
<evidence type="ECO:0000313" key="2">
    <source>
        <dbReference type="Proteomes" id="UP000028059"/>
    </source>
</evidence>
<accession>A0A081RKW3</accession>
<dbReference type="Proteomes" id="UP000028059">
    <property type="component" value="Unassembled WGS sequence"/>
</dbReference>
<reference evidence="1 2" key="1">
    <citation type="submission" date="2014-06" db="EMBL/GenBank/DDBJ databases">
        <authorList>
            <person name="Ngugi D.K."/>
            <person name="Blom J."/>
            <person name="Alam I."/>
            <person name="Rashid M."/>
            <person name="Ba Alawi W."/>
            <person name="Zhang G."/>
            <person name="Hikmawan T."/>
            <person name="Guan Y."/>
            <person name="Antunes A."/>
            <person name="Siam R."/>
            <person name="ElDorry H."/>
            <person name="Bajic V."/>
            <person name="Stingl U."/>
        </authorList>
    </citation>
    <scope>NUCLEOTIDE SEQUENCE [LARGE SCALE GENOMIC DNA]</scope>
    <source>
        <strain evidence="1">SCGC AAA799-N04</strain>
    </source>
</reference>
<protein>
    <submittedName>
        <fullName evidence="1">Uncharacterized protein</fullName>
    </submittedName>
</protein>
<sequence>MPPKILCPNCQQNEWLENQELSYLPRVAKLDNGQYVADTENGTHVRIWRCNNCMYVMQFWEPD</sequence>
<proteinExistence type="predicted"/>
<evidence type="ECO:0000313" key="1">
    <source>
        <dbReference type="EMBL" id="KEQ55836.1"/>
    </source>
</evidence>
<keyword evidence="2" id="KW-1185">Reference proteome</keyword>
<name>A0A081RKW3_9ARCH</name>
<dbReference type="EMBL" id="JOKN01000057">
    <property type="protein sequence ID" value="KEQ55836.1"/>
    <property type="molecule type" value="Genomic_DNA"/>
</dbReference>
<organism evidence="1 2">
    <name type="scientific">Marine Group I thaumarchaeote SCGC AAA799-N04</name>
    <dbReference type="NCBI Taxonomy" id="1502293"/>
    <lineage>
        <taxon>Archaea</taxon>
        <taxon>Nitrososphaerota</taxon>
        <taxon>Marine Group I</taxon>
    </lineage>
</organism>